<accession>R7U1W5</accession>
<dbReference type="PANTHER" id="PTHR24270">
    <property type="entry name" value="LOW-DENSITY LIPOPROTEIN RECEPTOR-RELATED"/>
    <property type="match status" value="1"/>
</dbReference>
<gene>
    <name evidence="10" type="ORF">CAPTEDRAFT_226924</name>
</gene>
<dbReference type="HOGENOM" id="CLU_441631_0_0_1"/>
<comment type="caution">
    <text evidence="7">Lacks conserved residue(s) required for the propagation of feature annotation.</text>
</comment>
<dbReference type="PANTHER" id="PTHR24270:SF62">
    <property type="entry name" value="LOW-DENSITY LIPOPROTEIN RECEPTOR-RELATED PROTEIN 2"/>
    <property type="match status" value="1"/>
</dbReference>
<evidence type="ECO:0000313" key="12">
    <source>
        <dbReference type="Proteomes" id="UP000014760"/>
    </source>
</evidence>
<organism evidence="10">
    <name type="scientific">Capitella teleta</name>
    <name type="common">Polychaete worm</name>
    <dbReference type="NCBI Taxonomy" id="283909"/>
    <lineage>
        <taxon>Eukaryota</taxon>
        <taxon>Metazoa</taxon>
        <taxon>Spiralia</taxon>
        <taxon>Lophotrochozoa</taxon>
        <taxon>Annelida</taxon>
        <taxon>Polychaeta</taxon>
        <taxon>Sedentaria</taxon>
        <taxon>Scolecida</taxon>
        <taxon>Capitellidae</taxon>
        <taxon>Capitella</taxon>
    </lineage>
</organism>
<evidence type="ECO:0000256" key="6">
    <source>
        <dbReference type="ARBA" id="ARBA00023157"/>
    </source>
</evidence>
<comment type="subcellular location">
    <subcellularLocation>
        <location evidence="1">Membrane</location>
        <topology evidence="1">Single-pass membrane protein</topology>
    </subcellularLocation>
</comment>
<dbReference type="Proteomes" id="UP000014760">
    <property type="component" value="Unassembled WGS sequence"/>
</dbReference>
<feature type="region of interest" description="Disordered" evidence="8">
    <location>
        <begin position="570"/>
        <end position="619"/>
    </location>
</feature>
<evidence type="ECO:0000256" key="7">
    <source>
        <dbReference type="PROSITE-ProRule" id="PRU00124"/>
    </source>
</evidence>
<dbReference type="EMBL" id="KB306459">
    <property type="protein sequence ID" value="ELT99837.1"/>
    <property type="molecule type" value="Genomic_DNA"/>
</dbReference>
<keyword evidence="5 9" id="KW-0472">Membrane</keyword>
<evidence type="ECO:0000313" key="10">
    <source>
        <dbReference type="EMBL" id="ELT99837.1"/>
    </source>
</evidence>
<evidence type="ECO:0000256" key="2">
    <source>
        <dbReference type="ARBA" id="ARBA00022692"/>
    </source>
</evidence>
<dbReference type="GO" id="GO:0016192">
    <property type="term" value="P:vesicle-mediated transport"/>
    <property type="evidence" value="ECO:0007669"/>
    <property type="project" value="UniProtKB-ARBA"/>
</dbReference>
<dbReference type="SMART" id="SM00192">
    <property type="entry name" value="LDLa"/>
    <property type="match status" value="2"/>
</dbReference>
<dbReference type="InterPro" id="IPR050685">
    <property type="entry name" value="LDLR"/>
</dbReference>
<dbReference type="PROSITE" id="PS50068">
    <property type="entry name" value="LDLRA_2"/>
    <property type="match status" value="2"/>
</dbReference>
<dbReference type="InterPro" id="IPR036055">
    <property type="entry name" value="LDL_receptor-like_sf"/>
</dbReference>
<keyword evidence="6 7" id="KW-1015">Disulfide bond</keyword>
<dbReference type="Gene3D" id="4.10.400.10">
    <property type="entry name" value="Low-density Lipoprotein Receptor"/>
    <property type="match status" value="1"/>
</dbReference>
<reference evidence="11" key="3">
    <citation type="submission" date="2015-06" db="UniProtKB">
        <authorList>
            <consortium name="EnsemblMetazoa"/>
        </authorList>
    </citation>
    <scope>IDENTIFICATION</scope>
</reference>
<name>R7U1W5_CAPTE</name>
<keyword evidence="4 9" id="KW-1133">Transmembrane helix</keyword>
<dbReference type="EnsemblMetazoa" id="CapteT226924">
    <property type="protein sequence ID" value="CapteP226924"/>
    <property type="gene ID" value="CapteG226924"/>
</dbReference>
<evidence type="ECO:0000256" key="5">
    <source>
        <dbReference type="ARBA" id="ARBA00023136"/>
    </source>
</evidence>
<sequence>MRFASNFERSLKRCLRRKMLLDGVTLFTLVFFVDQINSLAVQGDEIFILSNKDQLNISSPGFPGNCCHGYTARIQYLQRFRLMFTDLDLPPGSSLTIRDQLSDRLLAVQPELLSSGVWKRPVIEGGNSFGEIVISFSPAPQWNGDYVGFRAVVWTTTDKPGSRWHNQPFTEGCPVLASAMEGKSLALKPRYHPIFTDKVYHCVWQLKVPPQLQASVYIRILSLHMDGSLHIRNGISSDGDRTSDALYLKWNSYHDYSWNGRLFESETGLYVYVIMPTQAENNYFKFVYGILVHMQNDHCPPNTSYIKWFPCQLSNVCIPWQHRCNQYPNCPHGEDESIDTCASPSPPPTPAPSLSPSSLIFSSPAASRSDSCAKNFRRCADGSCRYHTRPCDGQCPPGMNKLCADGSCLFASYLCPEDSCSQWQPNRCQDNSGCYGDADKCDATAICRNGEDERNCAHYLGHLITMRPTHRSSIKSRGRNRLLYVVATPLIIIIGIICIIYYCFGAHKQRGRPNNANAIGMQPVRGSRSHCSQSQYSPRPGLVSEPVDHHSSDASLNRIFEDIPRMSPVLSRRSEEDSSLPFSSPPPPYEEVARIPPQDPNFILPPSYESVTESNSRYV</sequence>
<reference evidence="12" key="1">
    <citation type="submission" date="2012-12" db="EMBL/GenBank/DDBJ databases">
        <authorList>
            <person name="Hellsten U."/>
            <person name="Grimwood J."/>
            <person name="Chapman J.A."/>
            <person name="Shapiro H."/>
            <person name="Aerts A."/>
            <person name="Otillar R.P."/>
            <person name="Terry A.Y."/>
            <person name="Boore J.L."/>
            <person name="Simakov O."/>
            <person name="Marletaz F."/>
            <person name="Cho S.-J."/>
            <person name="Edsinger-Gonzales E."/>
            <person name="Havlak P."/>
            <person name="Kuo D.-H."/>
            <person name="Larsson T."/>
            <person name="Lv J."/>
            <person name="Arendt D."/>
            <person name="Savage R."/>
            <person name="Osoegawa K."/>
            <person name="de Jong P."/>
            <person name="Lindberg D.R."/>
            <person name="Seaver E.C."/>
            <person name="Weisblat D.A."/>
            <person name="Putnam N.H."/>
            <person name="Grigoriev I.V."/>
            <person name="Rokhsar D.S."/>
        </authorList>
    </citation>
    <scope>NUCLEOTIDE SEQUENCE</scope>
    <source>
        <strain evidence="12">I ESC-2004</strain>
    </source>
</reference>
<dbReference type="EMBL" id="AMQN01001888">
    <property type="status" value="NOT_ANNOTATED_CDS"/>
    <property type="molecule type" value="Genomic_DNA"/>
</dbReference>
<evidence type="ECO:0000256" key="3">
    <source>
        <dbReference type="ARBA" id="ARBA00022737"/>
    </source>
</evidence>
<proteinExistence type="predicted"/>
<dbReference type="AlphaFoldDB" id="R7U1W5"/>
<evidence type="ECO:0000256" key="9">
    <source>
        <dbReference type="SAM" id="Phobius"/>
    </source>
</evidence>
<feature type="transmembrane region" description="Helical" evidence="9">
    <location>
        <begin position="482"/>
        <end position="504"/>
    </location>
</feature>
<dbReference type="InterPro" id="IPR002172">
    <property type="entry name" value="LDrepeatLR_classA_rpt"/>
</dbReference>
<evidence type="ECO:0000256" key="4">
    <source>
        <dbReference type="ARBA" id="ARBA00022989"/>
    </source>
</evidence>
<keyword evidence="2 9" id="KW-0812">Transmembrane</keyword>
<evidence type="ECO:0000256" key="8">
    <source>
        <dbReference type="SAM" id="MobiDB-lite"/>
    </source>
</evidence>
<evidence type="ECO:0000256" key="1">
    <source>
        <dbReference type="ARBA" id="ARBA00004167"/>
    </source>
</evidence>
<dbReference type="CDD" id="cd00112">
    <property type="entry name" value="LDLa"/>
    <property type="match status" value="1"/>
</dbReference>
<evidence type="ECO:0000313" key="11">
    <source>
        <dbReference type="EnsemblMetazoa" id="CapteP226924"/>
    </source>
</evidence>
<keyword evidence="3" id="KW-0677">Repeat</keyword>
<feature type="disulfide bond" evidence="7">
    <location>
        <begin position="441"/>
        <end position="456"/>
    </location>
</feature>
<feature type="compositionally biased region" description="Polar residues" evidence="8">
    <location>
        <begin position="609"/>
        <end position="619"/>
    </location>
</feature>
<keyword evidence="12" id="KW-1185">Reference proteome</keyword>
<dbReference type="GO" id="GO:0005886">
    <property type="term" value="C:plasma membrane"/>
    <property type="evidence" value="ECO:0007669"/>
    <property type="project" value="TreeGrafter"/>
</dbReference>
<dbReference type="SUPFAM" id="SSF57424">
    <property type="entry name" value="LDL receptor-like module"/>
    <property type="match status" value="1"/>
</dbReference>
<feature type="region of interest" description="Disordered" evidence="8">
    <location>
        <begin position="523"/>
        <end position="550"/>
    </location>
</feature>
<reference evidence="10 12" key="2">
    <citation type="journal article" date="2013" name="Nature">
        <title>Insights into bilaterian evolution from three spiralian genomes.</title>
        <authorList>
            <person name="Simakov O."/>
            <person name="Marletaz F."/>
            <person name="Cho S.J."/>
            <person name="Edsinger-Gonzales E."/>
            <person name="Havlak P."/>
            <person name="Hellsten U."/>
            <person name="Kuo D.H."/>
            <person name="Larsson T."/>
            <person name="Lv J."/>
            <person name="Arendt D."/>
            <person name="Savage R."/>
            <person name="Osoegawa K."/>
            <person name="de Jong P."/>
            <person name="Grimwood J."/>
            <person name="Chapman J.A."/>
            <person name="Shapiro H."/>
            <person name="Aerts A."/>
            <person name="Otillar R.P."/>
            <person name="Terry A.Y."/>
            <person name="Boore J.L."/>
            <person name="Grigoriev I.V."/>
            <person name="Lindberg D.R."/>
            <person name="Seaver E.C."/>
            <person name="Weisblat D.A."/>
            <person name="Putnam N.H."/>
            <person name="Rokhsar D.S."/>
        </authorList>
    </citation>
    <scope>NUCLEOTIDE SEQUENCE</scope>
    <source>
        <strain evidence="10 12">I ESC-2004</strain>
    </source>
</reference>
<protein>
    <submittedName>
        <fullName evidence="10 11">Uncharacterized protein</fullName>
    </submittedName>
</protein>